<dbReference type="Proteomes" id="UP001589789">
    <property type="component" value="Unassembled WGS sequence"/>
</dbReference>
<keyword evidence="2" id="KW-1185">Reference proteome</keyword>
<dbReference type="EMBL" id="JBHLVZ010000002">
    <property type="protein sequence ID" value="MFC0384348.1"/>
    <property type="molecule type" value="Genomic_DNA"/>
</dbReference>
<evidence type="ECO:0000313" key="1">
    <source>
        <dbReference type="EMBL" id="MFC0384348.1"/>
    </source>
</evidence>
<gene>
    <name evidence="1" type="ORF">ACFFIC_02140</name>
</gene>
<sequence>MFEWVFGAALVCLVPFTLGVIKLGREMGTGLDAVAPLLSEDMQEAASCLVLTSAPATHIAHHTTNVALPDVTSLPQAA</sequence>
<reference evidence="1 2" key="1">
    <citation type="submission" date="2024-09" db="EMBL/GenBank/DDBJ databases">
        <authorList>
            <person name="Sun Q."/>
            <person name="Mori K."/>
        </authorList>
    </citation>
    <scope>NUCLEOTIDE SEQUENCE [LARGE SCALE GENOMIC DNA]</scope>
    <source>
        <strain evidence="1 2">CCM 7468</strain>
    </source>
</reference>
<protein>
    <submittedName>
        <fullName evidence="1">Uncharacterized protein</fullName>
    </submittedName>
</protein>
<organism evidence="1 2">
    <name type="scientific">Muricoccus vinaceus</name>
    <dbReference type="NCBI Taxonomy" id="424704"/>
    <lineage>
        <taxon>Bacteria</taxon>
        <taxon>Pseudomonadati</taxon>
        <taxon>Pseudomonadota</taxon>
        <taxon>Alphaproteobacteria</taxon>
        <taxon>Acetobacterales</taxon>
        <taxon>Roseomonadaceae</taxon>
        <taxon>Muricoccus</taxon>
    </lineage>
</organism>
<evidence type="ECO:0000313" key="2">
    <source>
        <dbReference type="Proteomes" id="UP001589789"/>
    </source>
</evidence>
<proteinExistence type="predicted"/>
<name>A0ABV6IL61_9PROT</name>
<comment type="caution">
    <text evidence="1">The sequence shown here is derived from an EMBL/GenBank/DDBJ whole genome shotgun (WGS) entry which is preliminary data.</text>
</comment>
<accession>A0ABV6IL61</accession>
<dbReference type="RefSeq" id="WP_377048396.1">
    <property type="nucleotide sequence ID" value="NZ_JBHLVZ010000002.1"/>
</dbReference>